<dbReference type="InterPro" id="IPR036188">
    <property type="entry name" value="FAD/NAD-bd_sf"/>
</dbReference>
<sequence length="490" mass="55086">MQKSSRSSCNTMRILDLATEFLPNNGDLEESLLKIVDSSNKHYIKDALWKRQLMKVQMKTILVGLDEDGFCTKGSLSNVVCSLFVQYFASGNYGFVKILNWNDLIDQEIESTRELLKEAISILNKYAQQSGHERCNEIFSVLTKNHRLKLAGKHGWSQQSKCLYLAGFRLIDTKASSVLSDICLLVYKPDLIPNFQVEDGVVGDYVETSTVLNICEDLITSLSVSEEGRQEAQCIQSCMKTVNESSTLMLSAVQSSFPWNGLTGPSPDNQVVIVGGGLTGLAASLSLSKAGFDVVLLEAANYLGRLIGGGVLPYMGYMGMCRCEGYGFQAVYSRIGYINQSVWAAQSEDDEEGEKIYYKGKFYSLSSNQPEIKVARDMWEEIISSRYNHQGNENGSLSDSLNDRLQDKGLSRDVLNIIDYWKLRISAGSLTRYGVREGRRRMESKFEWGLGNCRLAESYSQLVKYYLDNTTDVDKRLNWQVKKIVWKGKE</sequence>
<keyword evidence="2" id="KW-1185">Reference proteome</keyword>
<evidence type="ECO:0000313" key="1">
    <source>
        <dbReference type="EMBL" id="CAH3152156.1"/>
    </source>
</evidence>
<dbReference type="InterPro" id="IPR050281">
    <property type="entry name" value="Flavin_monoamine_oxidase"/>
</dbReference>
<accession>A0ABN8PYL9</accession>
<dbReference type="Proteomes" id="UP001159427">
    <property type="component" value="Unassembled WGS sequence"/>
</dbReference>
<dbReference type="Pfam" id="PF12831">
    <property type="entry name" value="FAD_oxidored"/>
    <property type="match status" value="1"/>
</dbReference>
<dbReference type="Gene3D" id="3.50.50.60">
    <property type="entry name" value="FAD/NAD(P)-binding domain"/>
    <property type="match status" value="1"/>
</dbReference>
<evidence type="ECO:0000313" key="2">
    <source>
        <dbReference type="Proteomes" id="UP001159427"/>
    </source>
</evidence>
<name>A0ABN8PYL9_9CNID</name>
<comment type="caution">
    <text evidence="1">The sequence shown here is derived from an EMBL/GenBank/DDBJ whole genome shotgun (WGS) entry which is preliminary data.</text>
</comment>
<dbReference type="SUPFAM" id="SSF51905">
    <property type="entry name" value="FAD/NAD(P)-binding domain"/>
    <property type="match status" value="1"/>
</dbReference>
<dbReference type="EMBL" id="CALNXI010001028">
    <property type="protein sequence ID" value="CAH3152156.1"/>
    <property type="molecule type" value="Genomic_DNA"/>
</dbReference>
<reference evidence="1 2" key="1">
    <citation type="submission" date="2022-05" db="EMBL/GenBank/DDBJ databases">
        <authorList>
            <consortium name="Genoscope - CEA"/>
            <person name="William W."/>
        </authorList>
    </citation>
    <scope>NUCLEOTIDE SEQUENCE [LARGE SCALE GENOMIC DNA]</scope>
</reference>
<protein>
    <submittedName>
        <fullName evidence="1">Uncharacterized protein</fullName>
    </submittedName>
</protein>
<gene>
    <name evidence="1" type="ORF">PEVE_00000653</name>
</gene>
<dbReference type="PANTHER" id="PTHR10742:SF418">
    <property type="entry name" value="AMINE OXIDASE DOMAIN-CONTAINING PROTEIN"/>
    <property type="match status" value="1"/>
</dbReference>
<proteinExistence type="predicted"/>
<dbReference type="PANTHER" id="PTHR10742">
    <property type="entry name" value="FLAVIN MONOAMINE OXIDASE"/>
    <property type="match status" value="1"/>
</dbReference>
<organism evidence="1 2">
    <name type="scientific">Porites evermanni</name>
    <dbReference type="NCBI Taxonomy" id="104178"/>
    <lineage>
        <taxon>Eukaryota</taxon>
        <taxon>Metazoa</taxon>
        <taxon>Cnidaria</taxon>
        <taxon>Anthozoa</taxon>
        <taxon>Hexacorallia</taxon>
        <taxon>Scleractinia</taxon>
        <taxon>Fungiina</taxon>
        <taxon>Poritidae</taxon>
        <taxon>Porites</taxon>
    </lineage>
</organism>